<dbReference type="PROSITE" id="PS00211">
    <property type="entry name" value="ABC_TRANSPORTER_1"/>
    <property type="match status" value="1"/>
</dbReference>
<feature type="domain" description="ABC transporter" evidence="4">
    <location>
        <begin position="11"/>
        <end position="241"/>
    </location>
</feature>
<evidence type="ECO:0000259" key="4">
    <source>
        <dbReference type="PROSITE" id="PS50893"/>
    </source>
</evidence>
<proteinExistence type="predicted"/>
<dbReference type="GO" id="GO:0005524">
    <property type="term" value="F:ATP binding"/>
    <property type="evidence" value="ECO:0007669"/>
    <property type="project" value="UniProtKB-KW"/>
</dbReference>
<name>A0A7K1KQC8_9BACT</name>
<protein>
    <submittedName>
        <fullName evidence="5">ATP-binding cassette domain-containing protein</fullName>
    </submittedName>
</protein>
<dbReference type="InterPro" id="IPR003439">
    <property type="entry name" value="ABC_transporter-like_ATP-bd"/>
</dbReference>
<dbReference type="AlphaFoldDB" id="A0A7K1KQC8"/>
<evidence type="ECO:0000256" key="3">
    <source>
        <dbReference type="ARBA" id="ARBA00022840"/>
    </source>
</evidence>
<keyword evidence="6" id="KW-1185">Reference proteome</keyword>
<organism evidence="5 6">
    <name type="scientific">Pseudodesulfovibrio alkaliphilus</name>
    <dbReference type="NCBI Taxonomy" id="2661613"/>
    <lineage>
        <taxon>Bacteria</taxon>
        <taxon>Pseudomonadati</taxon>
        <taxon>Thermodesulfobacteriota</taxon>
        <taxon>Desulfovibrionia</taxon>
        <taxon>Desulfovibrionales</taxon>
        <taxon>Desulfovibrionaceae</taxon>
    </lineage>
</organism>
<dbReference type="PANTHER" id="PTHR42711:SF16">
    <property type="entry name" value="ABC TRANSPORTER ATP-BINDING PROTEIN"/>
    <property type="match status" value="1"/>
</dbReference>
<evidence type="ECO:0000313" key="6">
    <source>
        <dbReference type="Proteomes" id="UP000461162"/>
    </source>
</evidence>
<dbReference type="Pfam" id="PF00005">
    <property type="entry name" value="ABC_tran"/>
    <property type="match status" value="1"/>
</dbReference>
<gene>
    <name evidence="5" type="ORF">GKC30_10635</name>
</gene>
<dbReference type="InterPro" id="IPR027417">
    <property type="entry name" value="P-loop_NTPase"/>
</dbReference>
<dbReference type="PROSITE" id="PS50893">
    <property type="entry name" value="ABC_TRANSPORTER_2"/>
    <property type="match status" value="1"/>
</dbReference>
<dbReference type="InterPro" id="IPR003593">
    <property type="entry name" value="AAA+_ATPase"/>
</dbReference>
<dbReference type="SUPFAM" id="SSF52540">
    <property type="entry name" value="P-loop containing nucleoside triphosphate hydrolases"/>
    <property type="match status" value="1"/>
</dbReference>
<dbReference type="InterPro" id="IPR050763">
    <property type="entry name" value="ABC_transporter_ATP-binding"/>
</dbReference>
<dbReference type="PANTHER" id="PTHR42711">
    <property type="entry name" value="ABC TRANSPORTER ATP-BINDING PROTEIN"/>
    <property type="match status" value="1"/>
</dbReference>
<dbReference type="InterPro" id="IPR017871">
    <property type="entry name" value="ABC_transporter-like_CS"/>
</dbReference>
<reference evidence="5 6" key="1">
    <citation type="submission" date="2019-11" db="EMBL/GenBank/DDBJ databases">
        <title>Pseudodesulfovibrio alkaliphilus, sp. nov., an alkaliphilic sulfate-reducing bacteria from mud volcano of Taman peninsula, Russia.</title>
        <authorList>
            <person name="Frolova A."/>
            <person name="Merkel A.Y."/>
            <person name="Slobodkin A.I."/>
        </authorList>
    </citation>
    <scope>NUCLEOTIDE SEQUENCE [LARGE SCALE GENOMIC DNA]</scope>
    <source>
        <strain evidence="5 6">F-1</strain>
    </source>
</reference>
<dbReference type="GO" id="GO:0016887">
    <property type="term" value="F:ATP hydrolysis activity"/>
    <property type="evidence" value="ECO:0007669"/>
    <property type="project" value="InterPro"/>
</dbReference>
<keyword evidence="2" id="KW-0547">Nucleotide-binding</keyword>
<evidence type="ECO:0000313" key="5">
    <source>
        <dbReference type="EMBL" id="MUM78092.1"/>
    </source>
</evidence>
<dbReference type="EMBL" id="WODC01000006">
    <property type="protein sequence ID" value="MUM78092.1"/>
    <property type="molecule type" value="Genomic_DNA"/>
</dbReference>
<dbReference type="Proteomes" id="UP000461162">
    <property type="component" value="Unassembled WGS sequence"/>
</dbReference>
<dbReference type="SMART" id="SM00382">
    <property type="entry name" value="AAA"/>
    <property type="match status" value="1"/>
</dbReference>
<dbReference type="Gene3D" id="3.40.50.300">
    <property type="entry name" value="P-loop containing nucleotide triphosphate hydrolases"/>
    <property type="match status" value="1"/>
</dbReference>
<evidence type="ECO:0000256" key="2">
    <source>
        <dbReference type="ARBA" id="ARBA00022741"/>
    </source>
</evidence>
<evidence type="ECO:0000256" key="1">
    <source>
        <dbReference type="ARBA" id="ARBA00022448"/>
    </source>
</evidence>
<accession>A0A7K1KQC8</accession>
<sequence length="339" mass="36280">MAPAGAGGASVEVRGLAKRFGEVQAVRQVDFSVEPGELFGFLGPNGAGKTTTINMLTGLARPDAGSIVIDGIDCVGRPRAAQHLIGVVPDESNLSPEMTGFDNLCFCAALYGIRKAQRRERARELLDVFGLGKAADRKFGGYSKGMKRKLTIAAGMIHRPRILFLDEPTTGIDVASARQLRQLVADLHADGTTVFLTTHYIEEAERLCDRIAFIVAGRIVRVDTVADLVQPVMDSHVVRIVCGNGTGCGLGDGRNGGIDARLAEAFPHLRFSFPTDGDIRVEGDGPVRVGPLVRLLEDQGIEVAEARRVRPSLEDVFVAITGIEAEAMRGDKEKPGGPR</sequence>
<comment type="caution">
    <text evidence="5">The sequence shown here is derived from an EMBL/GenBank/DDBJ whole genome shotgun (WGS) entry which is preliminary data.</text>
</comment>
<keyword evidence="3 5" id="KW-0067">ATP-binding</keyword>
<keyword evidence="1" id="KW-0813">Transport</keyword>